<evidence type="ECO:0000313" key="3">
    <source>
        <dbReference type="Proteomes" id="UP001371456"/>
    </source>
</evidence>
<keyword evidence="1" id="KW-0812">Transmembrane</keyword>
<dbReference type="AlphaFoldDB" id="A0AAN8U9T5"/>
<sequence>MGVFNYTWQSFTLNGTETAGTSLALPVLLLGSISACLKCVKLYNAREVMLPQLTKIYPSSLAGMTMKYVKESV</sequence>
<protein>
    <submittedName>
        <fullName evidence="2">Uncharacterized protein</fullName>
    </submittedName>
</protein>
<gene>
    <name evidence="2" type="ORF">RDI58_005839</name>
</gene>
<keyword evidence="1" id="KW-1133">Transmembrane helix</keyword>
<keyword evidence="1" id="KW-0472">Membrane</keyword>
<name>A0AAN8U9T5_SOLBU</name>
<reference evidence="2 3" key="1">
    <citation type="submission" date="2024-02" db="EMBL/GenBank/DDBJ databases">
        <title>de novo genome assembly of Solanum bulbocastanum strain 11H21.</title>
        <authorList>
            <person name="Hosaka A.J."/>
        </authorList>
    </citation>
    <scope>NUCLEOTIDE SEQUENCE [LARGE SCALE GENOMIC DNA]</scope>
    <source>
        <tissue evidence="2">Young leaves</tissue>
    </source>
</reference>
<accession>A0AAN8U9T5</accession>
<proteinExistence type="predicted"/>
<feature type="transmembrane region" description="Helical" evidence="1">
    <location>
        <begin position="20"/>
        <end position="40"/>
    </location>
</feature>
<organism evidence="2 3">
    <name type="scientific">Solanum bulbocastanum</name>
    <name type="common">Wild potato</name>
    <dbReference type="NCBI Taxonomy" id="147425"/>
    <lineage>
        <taxon>Eukaryota</taxon>
        <taxon>Viridiplantae</taxon>
        <taxon>Streptophyta</taxon>
        <taxon>Embryophyta</taxon>
        <taxon>Tracheophyta</taxon>
        <taxon>Spermatophyta</taxon>
        <taxon>Magnoliopsida</taxon>
        <taxon>eudicotyledons</taxon>
        <taxon>Gunneridae</taxon>
        <taxon>Pentapetalae</taxon>
        <taxon>asterids</taxon>
        <taxon>lamiids</taxon>
        <taxon>Solanales</taxon>
        <taxon>Solanaceae</taxon>
        <taxon>Solanoideae</taxon>
        <taxon>Solaneae</taxon>
        <taxon>Solanum</taxon>
    </lineage>
</organism>
<keyword evidence="3" id="KW-1185">Reference proteome</keyword>
<evidence type="ECO:0000256" key="1">
    <source>
        <dbReference type="SAM" id="Phobius"/>
    </source>
</evidence>
<comment type="caution">
    <text evidence="2">The sequence shown here is derived from an EMBL/GenBank/DDBJ whole genome shotgun (WGS) entry which is preliminary data.</text>
</comment>
<dbReference type="Proteomes" id="UP001371456">
    <property type="component" value="Unassembled WGS sequence"/>
</dbReference>
<dbReference type="EMBL" id="JBANQN010000002">
    <property type="protein sequence ID" value="KAK6798137.1"/>
    <property type="molecule type" value="Genomic_DNA"/>
</dbReference>
<evidence type="ECO:0000313" key="2">
    <source>
        <dbReference type="EMBL" id="KAK6798137.1"/>
    </source>
</evidence>